<dbReference type="AlphaFoldDB" id="A0A8T0J1R1"/>
<keyword evidence="3" id="KW-1185">Reference proteome</keyword>
<comment type="caution">
    <text evidence="2">The sequence shown here is derived from an EMBL/GenBank/DDBJ whole genome shotgun (WGS) entry which is preliminary data.</text>
</comment>
<dbReference type="Proteomes" id="UP000822688">
    <property type="component" value="Chromosome 2"/>
</dbReference>
<feature type="transmembrane region" description="Helical" evidence="1">
    <location>
        <begin position="7"/>
        <end position="26"/>
    </location>
</feature>
<evidence type="ECO:0000256" key="1">
    <source>
        <dbReference type="SAM" id="Phobius"/>
    </source>
</evidence>
<sequence>MLFSKCFFHWFCSMSCLYCTVLAGVCRRYSRRVLDRNSGLREMNWIEPKNMLVLSQSLWLDHLKLPIPLERAMYRIGYRPGSCSF</sequence>
<evidence type="ECO:0000313" key="2">
    <source>
        <dbReference type="EMBL" id="KAG0589069.1"/>
    </source>
</evidence>
<protein>
    <submittedName>
        <fullName evidence="2">Uncharacterized protein</fullName>
    </submittedName>
</protein>
<keyword evidence="1" id="KW-1133">Transmembrane helix</keyword>
<keyword evidence="1" id="KW-0472">Membrane</keyword>
<evidence type="ECO:0000313" key="3">
    <source>
        <dbReference type="Proteomes" id="UP000822688"/>
    </source>
</evidence>
<name>A0A8T0J1R1_CERPU</name>
<organism evidence="2 3">
    <name type="scientific">Ceratodon purpureus</name>
    <name type="common">Fire moss</name>
    <name type="synonym">Dicranum purpureum</name>
    <dbReference type="NCBI Taxonomy" id="3225"/>
    <lineage>
        <taxon>Eukaryota</taxon>
        <taxon>Viridiplantae</taxon>
        <taxon>Streptophyta</taxon>
        <taxon>Embryophyta</taxon>
        <taxon>Bryophyta</taxon>
        <taxon>Bryophytina</taxon>
        <taxon>Bryopsida</taxon>
        <taxon>Dicranidae</taxon>
        <taxon>Pseudoditrichales</taxon>
        <taxon>Ditrichaceae</taxon>
        <taxon>Ceratodon</taxon>
    </lineage>
</organism>
<reference evidence="2" key="1">
    <citation type="submission" date="2020-06" db="EMBL/GenBank/DDBJ databases">
        <title>WGS assembly of Ceratodon purpureus strain R40.</title>
        <authorList>
            <person name="Carey S.B."/>
            <person name="Jenkins J."/>
            <person name="Shu S."/>
            <person name="Lovell J.T."/>
            <person name="Sreedasyam A."/>
            <person name="Maumus F."/>
            <person name="Tiley G.P."/>
            <person name="Fernandez-Pozo N."/>
            <person name="Barry K."/>
            <person name="Chen C."/>
            <person name="Wang M."/>
            <person name="Lipzen A."/>
            <person name="Daum C."/>
            <person name="Saski C.A."/>
            <person name="Payton A.C."/>
            <person name="Mcbreen J.C."/>
            <person name="Conrad R.E."/>
            <person name="Kollar L.M."/>
            <person name="Olsson S."/>
            <person name="Huttunen S."/>
            <person name="Landis J.B."/>
            <person name="Wickett N.J."/>
            <person name="Johnson M.G."/>
            <person name="Rensing S.A."/>
            <person name="Grimwood J."/>
            <person name="Schmutz J."/>
            <person name="Mcdaniel S.F."/>
        </authorList>
    </citation>
    <scope>NUCLEOTIDE SEQUENCE</scope>
    <source>
        <strain evidence="2">R40</strain>
    </source>
</reference>
<gene>
    <name evidence="2" type="ORF">KC19_2G289200</name>
</gene>
<dbReference type="EMBL" id="CM026422">
    <property type="protein sequence ID" value="KAG0589069.1"/>
    <property type="molecule type" value="Genomic_DNA"/>
</dbReference>
<proteinExistence type="predicted"/>
<keyword evidence="1" id="KW-0812">Transmembrane</keyword>
<accession>A0A8T0J1R1</accession>